<dbReference type="PANTHER" id="PTHR45527:SF1">
    <property type="entry name" value="FATTY ACID SYNTHASE"/>
    <property type="match status" value="1"/>
</dbReference>
<keyword evidence="3" id="KW-1185">Reference proteome</keyword>
<protein>
    <recommendedName>
        <fullName evidence="1">Condensation domain-containing protein</fullName>
    </recommendedName>
</protein>
<dbReference type="SUPFAM" id="SSF52777">
    <property type="entry name" value="CoA-dependent acyltransferases"/>
    <property type="match status" value="2"/>
</dbReference>
<dbReference type="Gene3D" id="3.30.559.10">
    <property type="entry name" value="Chloramphenicol acetyltransferase-like domain"/>
    <property type="match status" value="1"/>
</dbReference>
<dbReference type="Pfam" id="PF00668">
    <property type="entry name" value="Condensation"/>
    <property type="match status" value="1"/>
</dbReference>
<name>A0ABR4DVP8_9PEZI</name>
<dbReference type="InterPro" id="IPR023213">
    <property type="entry name" value="CAT-like_dom_sf"/>
</dbReference>
<organism evidence="2 3">
    <name type="scientific">Diaporthe vaccinii</name>
    <dbReference type="NCBI Taxonomy" id="105482"/>
    <lineage>
        <taxon>Eukaryota</taxon>
        <taxon>Fungi</taxon>
        <taxon>Dikarya</taxon>
        <taxon>Ascomycota</taxon>
        <taxon>Pezizomycotina</taxon>
        <taxon>Sordariomycetes</taxon>
        <taxon>Sordariomycetidae</taxon>
        <taxon>Diaporthales</taxon>
        <taxon>Diaporthaceae</taxon>
        <taxon>Diaporthe</taxon>
        <taxon>Diaporthe eres species complex</taxon>
    </lineage>
</organism>
<feature type="domain" description="Condensation" evidence="1">
    <location>
        <begin position="121"/>
        <end position="319"/>
    </location>
</feature>
<dbReference type="Gene3D" id="3.30.559.30">
    <property type="entry name" value="Nonribosomal peptide synthetase, condensation domain"/>
    <property type="match status" value="1"/>
</dbReference>
<proteinExistence type="predicted"/>
<dbReference type="InterPro" id="IPR001242">
    <property type="entry name" value="Condensation_dom"/>
</dbReference>
<reference evidence="2 3" key="1">
    <citation type="submission" date="2024-03" db="EMBL/GenBank/DDBJ databases">
        <title>A high-quality draft genome sequence of Diaporthe vaccinii, a causative agent of upright dieback and viscid rot disease in cranberry plants.</title>
        <authorList>
            <person name="Sarrasin M."/>
            <person name="Lang B.F."/>
            <person name="Burger G."/>
        </authorList>
    </citation>
    <scope>NUCLEOTIDE SEQUENCE [LARGE SCALE GENOMIC DNA]</scope>
    <source>
        <strain evidence="2 3">IS7</strain>
    </source>
</reference>
<sequence>MLLGFALDGGMILANSVYEIEGDDLESGLTQLTELLEAKIPIFRSTIVEIHQEHGNNSNNDEDNKKAGARYAQLLLKRGSSRWIRTSDLDAYLRSTFTERMKLGGSPIQYAVVDQDKVNHEGKSFFVVSVQHSFFDVFSRSLLERDLLQILTASPAEYARAPQRPWYGDFATSMRAQSGYDARARRFWAGYLDGAEYANIHAQSLASASALQDGVINWTRLDVSGSWASEQQTPLMLAAWTLALARQSGLRDIVFGLGRHGRSHPYQDIRRTIGPFFSITPLRLRLGGASAAGGLTAGQQHPETVGELVRRVQGEILATARWEQGTIPGVYPDAEGNNPWVQCWVNVKSELYAMRNGYRDDEKNDSAKKIRTFVPRPDLHPLWMKSHWALIMVIYIKQDCVEAGVGYRSSLIGHDKANRLFEDFRGLVRELAGGEGNAVDALLT</sequence>
<comment type="caution">
    <text evidence="2">The sequence shown here is derived from an EMBL/GenBank/DDBJ whole genome shotgun (WGS) entry which is preliminary data.</text>
</comment>
<gene>
    <name evidence="2" type="ORF">FJTKL_03201</name>
</gene>
<evidence type="ECO:0000313" key="3">
    <source>
        <dbReference type="Proteomes" id="UP001600888"/>
    </source>
</evidence>
<dbReference type="EMBL" id="JBAWTH010000156">
    <property type="protein sequence ID" value="KAL2274441.1"/>
    <property type="molecule type" value="Genomic_DNA"/>
</dbReference>
<accession>A0ABR4DVP8</accession>
<dbReference type="PANTHER" id="PTHR45527">
    <property type="entry name" value="NONRIBOSOMAL PEPTIDE SYNTHETASE"/>
    <property type="match status" value="1"/>
</dbReference>
<dbReference type="Proteomes" id="UP001600888">
    <property type="component" value="Unassembled WGS sequence"/>
</dbReference>
<evidence type="ECO:0000313" key="2">
    <source>
        <dbReference type="EMBL" id="KAL2274441.1"/>
    </source>
</evidence>
<evidence type="ECO:0000259" key="1">
    <source>
        <dbReference type="Pfam" id="PF00668"/>
    </source>
</evidence>